<evidence type="ECO:0000313" key="10">
    <source>
        <dbReference type="Ensembl" id="ENSCHIP00000027958.1"/>
    </source>
</evidence>
<keyword evidence="5" id="KW-0521">NADP</keyword>
<dbReference type="InterPro" id="IPR017927">
    <property type="entry name" value="FAD-bd_FR_type"/>
</dbReference>
<dbReference type="PANTHER" id="PTHR19384:SF17">
    <property type="entry name" value="NADPH--CYTOCHROME P450 REDUCTASE"/>
    <property type="match status" value="1"/>
</dbReference>
<dbReference type="Pfam" id="PF00667">
    <property type="entry name" value="FAD_binding_1"/>
    <property type="match status" value="1"/>
</dbReference>
<evidence type="ECO:0000256" key="1">
    <source>
        <dbReference type="ARBA" id="ARBA00001974"/>
    </source>
</evidence>
<evidence type="ECO:0000256" key="4">
    <source>
        <dbReference type="ARBA" id="ARBA00022827"/>
    </source>
</evidence>
<feature type="region of interest" description="Disordered" evidence="8">
    <location>
        <begin position="1"/>
        <end position="34"/>
    </location>
</feature>
<feature type="region of interest" description="Disordered" evidence="8">
    <location>
        <begin position="283"/>
        <end position="311"/>
    </location>
</feature>
<dbReference type="Gene3D" id="2.40.30.10">
    <property type="entry name" value="Translation factors"/>
    <property type="match status" value="1"/>
</dbReference>
<dbReference type="SUPFAM" id="SSF52343">
    <property type="entry name" value="Ferredoxin reductase-like, C-terminal NADP-linked domain"/>
    <property type="match status" value="1"/>
</dbReference>
<dbReference type="Proteomes" id="UP000291000">
    <property type="component" value="Chromosome 25"/>
</dbReference>
<dbReference type="PROSITE" id="PS51384">
    <property type="entry name" value="FAD_FR"/>
    <property type="match status" value="1"/>
</dbReference>
<evidence type="ECO:0000256" key="3">
    <source>
        <dbReference type="ARBA" id="ARBA00022643"/>
    </source>
</evidence>
<keyword evidence="6" id="KW-0560">Oxidoreductase</keyword>
<dbReference type="GO" id="GO:0010181">
    <property type="term" value="F:FMN binding"/>
    <property type="evidence" value="ECO:0007669"/>
    <property type="project" value="TreeGrafter"/>
</dbReference>
<evidence type="ECO:0000256" key="5">
    <source>
        <dbReference type="ARBA" id="ARBA00022857"/>
    </source>
</evidence>
<reference evidence="10" key="2">
    <citation type="submission" date="2025-08" db="UniProtKB">
        <authorList>
            <consortium name="Ensembl"/>
        </authorList>
    </citation>
    <scope>IDENTIFICATION</scope>
</reference>
<dbReference type="EC" id="1.6.2.4" evidence="7"/>
<keyword evidence="4" id="KW-0274">FAD</keyword>
<accession>A0A452FU96</accession>
<feature type="domain" description="FAD-binding FR-type" evidence="9">
    <location>
        <begin position="85"/>
        <end position="248"/>
    </location>
</feature>
<sequence>MNFSSGSVQAGHWVGQGGRAGSVPQRSTPRCIRNPVGQRLPRESWLCFLPTKTWPTPSLWHPTHSGVAPYPLPCCPLLAEESNKKHPFPCPTSYRTALTYYLDITNPPRTNVLYELAQYASEPAEQEQLRKMASSSGEGKELYLRWVLEARRHILAILQDYPSLRPPIDHLCELLPRLQARYYSIASSSKVHPNSVHICAVAVEYKTKTGRINKGVATSWLRAKEPAGENGGRALVPMYVRKSQFRLPFKATTPVIMVGPGTGVAPFIGFIQERAWLRQQGECAARVGSGQGPGPGAPHSPGRPHPRQGRGRDASLLRLSAGARPQGGGVYVQHLLKKDKEHLWELIHEGGAHIYVDARNMARDVQNTFYDIVAEQGAMEQAQAVDYVKKLMTKGRYSLDVWS</sequence>
<evidence type="ECO:0000256" key="8">
    <source>
        <dbReference type="SAM" id="MobiDB-lite"/>
    </source>
</evidence>
<dbReference type="InterPro" id="IPR001709">
    <property type="entry name" value="Flavoprot_Pyr_Nucl_cyt_Rdtase"/>
</dbReference>
<dbReference type="Gene3D" id="3.40.50.80">
    <property type="entry name" value="Nucleotide-binding domain of ferredoxin-NADP reductase (FNR) module"/>
    <property type="match status" value="2"/>
</dbReference>
<evidence type="ECO:0000256" key="7">
    <source>
        <dbReference type="ARBA" id="ARBA00023797"/>
    </source>
</evidence>
<dbReference type="InterPro" id="IPR017938">
    <property type="entry name" value="Riboflavin_synthase-like_b-brl"/>
</dbReference>
<dbReference type="GO" id="GO:0009725">
    <property type="term" value="P:response to hormone"/>
    <property type="evidence" value="ECO:0007669"/>
    <property type="project" value="TreeGrafter"/>
</dbReference>
<evidence type="ECO:0000259" key="9">
    <source>
        <dbReference type="PROSITE" id="PS51384"/>
    </source>
</evidence>
<dbReference type="Ensembl" id="ENSCHIT00000035827.1">
    <property type="protein sequence ID" value="ENSCHIP00000027958.1"/>
    <property type="gene ID" value="ENSCHIG00000023666.1"/>
</dbReference>
<dbReference type="InterPro" id="IPR003097">
    <property type="entry name" value="CysJ-like_FAD-binding"/>
</dbReference>
<reference evidence="10" key="3">
    <citation type="submission" date="2025-09" db="UniProtKB">
        <authorList>
            <consortium name="Ensembl"/>
        </authorList>
    </citation>
    <scope>IDENTIFICATION</scope>
</reference>
<keyword evidence="2" id="KW-0285">Flavoprotein</keyword>
<keyword evidence="11" id="KW-1185">Reference proteome</keyword>
<dbReference type="AlphaFoldDB" id="A0A452FU96"/>
<dbReference type="GeneTree" id="ENSGT00940000156847"/>
<proteinExistence type="predicted"/>
<dbReference type="Bgee" id="ENSCHIG00000023666">
    <property type="expression patterns" value="Expressed in adrenal gland and 16 other cell types or tissues"/>
</dbReference>
<dbReference type="STRING" id="9925.ENSCHIP00000027958"/>
<dbReference type="InterPro" id="IPR023173">
    <property type="entry name" value="NADPH_Cyt_P450_Rdtase_alpha"/>
</dbReference>
<evidence type="ECO:0000256" key="6">
    <source>
        <dbReference type="ARBA" id="ARBA00023002"/>
    </source>
</evidence>
<dbReference type="GO" id="GO:0005829">
    <property type="term" value="C:cytosol"/>
    <property type="evidence" value="ECO:0007669"/>
    <property type="project" value="TreeGrafter"/>
</dbReference>
<reference evidence="10 11" key="1">
    <citation type="submission" date="2016-04" db="EMBL/GenBank/DDBJ databases">
        <title>Polished mammalian reference genomes with single-molecule sequencing and chromosome conformation capture applied to the Capra hircus genome.</title>
        <authorList>
            <person name="Bickhart D.M."/>
            <person name="Koren S."/>
            <person name="Rosen B."/>
            <person name="Hastie A."/>
            <person name="Liachko I."/>
            <person name="Sullivan S.T."/>
            <person name="Burton J."/>
            <person name="Sayre B.L."/>
            <person name="Huson H.J."/>
            <person name="Lee J."/>
            <person name="Lam E."/>
            <person name="Kelley C.M."/>
            <person name="Hutchison J.L."/>
            <person name="Zhou Y."/>
            <person name="Sun J."/>
            <person name="Crisa A."/>
            <person name="Schwartz J.C."/>
            <person name="Hammond J.A."/>
            <person name="Schroeder S.G."/>
            <person name="Liu G.E."/>
            <person name="Dunham M."/>
            <person name="Shendure J."/>
            <person name="Sonstegard T.S."/>
            <person name="Phillippy A.M."/>
            <person name="Van Tassell C.P."/>
            <person name="Smith T.P."/>
        </authorList>
    </citation>
    <scope>NUCLEOTIDE SEQUENCE [LARGE SCALE GENOMIC DNA]</scope>
</reference>
<dbReference type="SUPFAM" id="SSF63380">
    <property type="entry name" value="Riboflavin synthase domain-like"/>
    <property type="match status" value="1"/>
</dbReference>
<name>A0A452FU96_CAPHI</name>
<protein>
    <recommendedName>
        <fullName evidence="7">NADPH--hemoprotein reductase</fullName>
        <ecNumber evidence="7">1.6.2.4</ecNumber>
    </recommendedName>
</protein>
<comment type="cofactor">
    <cofactor evidence="1">
        <name>FAD</name>
        <dbReference type="ChEBI" id="CHEBI:57692"/>
    </cofactor>
</comment>
<dbReference type="PANTHER" id="PTHR19384">
    <property type="entry name" value="NITRIC OXIDE SYNTHASE-RELATED"/>
    <property type="match status" value="1"/>
</dbReference>
<dbReference type="GO" id="GO:0050660">
    <property type="term" value="F:flavin adenine dinucleotide binding"/>
    <property type="evidence" value="ECO:0007669"/>
    <property type="project" value="TreeGrafter"/>
</dbReference>
<keyword evidence="3" id="KW-0288">FMN</keyword>
<dbReference type="EMBL" id="LWLT01000031">
    <property type="status" value="NOT_ANNOTATED_CDS"/>
    <property type="molecule type" value="Genomic_DNA"/>
</dbReference>
<organism evidence="10 11">
    <name type="scientific">Capra hircus</name>
    <name type="common">Goat</name>
    <dbReference type="NCBI Taxonomy" id="9925"/>
    <lineage>
        <taxon>Eukaryota</taxon>
        <taxon>Metazoa</taxon>
        <taxon>Chordata</taxon>
        <taxon>Craniata</taxon>
        <taxon>Vertebrata</taxon>
        <taxon>Euteleostomi</taxon>
        <taxon>Mammalia</taxon>
        <taxon>Eutheria</taxon>
        <taxon>Laurasiatheria</taxon>
        <taxon>Artiodactyla</taxon>
        <taxon>Ruminantia</taxon>
        <taxon>Pecora</taxon>
        <taxon>Bovidae</taxon>
        <taxon>Caprinae</taxon>
        <taxon>Capra</taxon>
    </lineage>
</organism>
<dbReference type="InterPro" id="IPR039261">
    <property type="entry name" value="FNR_nucleotide-bd"/>
</dbReference>
<dbReference type="Gene3D" id="1.20.990.10">
    <property type="entry name" value="NADPH-cytochrome p450 Reductase, Chain A, domain 3"/>
    <property type="match status" value="1"/>
</dbReference>
<dbReference type="GO" id="GO:0003958">
    <property type="term" value="F:NADPH-hemoprotein reductase activity"/>
    <property type="evidence" value="ECO:0007669"/>
    <property type="project" value="UniProtKB-EC"/>
</dbReference>
<dbReference type="OMA" id="ICAISTH"/>
<evidence type="ECO:0000313" key="11">
    <source>
        <dbReference type="Proteomes" id="UP000291000"/>
    </source>
</evidence>
<evidence type="ECO:0000256" key="2">
    <source>
        <dbReference type="ARBA" id="ARBA00022630"/>
    </source>
</evidence>
<dbReference type="FunFam" id="1.20.990.10:FF:000001">
    <property type="entry name" value="NADPH--cytochrome P450 reductase"/>
    <property type="match status" value="1"/>
</dbReference>
<dbReference type="PRINTS" id="PR00371">
    <property type="entry name" value="FPNCR"/>
</dbReference>